<dbReference type="GO" id="GO:0098719">
    <property type="term" value="P:sodium ion import across plasma membrane"/>
    <property type="evidence" value="ECO:0007669"/>
    <property type="project" value="TreeGrafter"/>
</dbReference>
<feature type="transmembrane region" description="Helical" evidence="10">
    <location>
        <begin position="269"/>
        <end position="291"/>
    </location>
</feature>
<dbReference type="PANTHER" id="PTHR10110">
    <property type="entry name" value="SODIUM/HYDROGEN EXCHANGER"/>
    <property type="match status" value="1"/>
</dbReference>
<accession>S2WL80</accession>
<keyword evidence="7" id="KW-0406">Ion transport</keyword>
<comment type="subcellular location">
    <subcellularLocation>
        <location evidence="1">Cell membrane</location>
        <topology evidence="1">Multi-pass membrane protein</topology>
    </subcellularLocation>
</comment>
<dbReference type="Pfam" id="PF00999">
    <property type="entry name" value="Na_H_Exchanger"/>
    <property type="match status" value="1"/>
</dbReference>
<evidence type="ECO:0000313" key="13">
    <source>
        <dbReference type="Proteomes" id="UP000014417"/>
    </source>
</evidence>
<dbReference type="PANTHER" id="PTHR10110:SF86">
    <property type="entry name" value="SODIUM_HYDROGEN EXCHANGER 7"/>
    <property type="match status" value="1"/>
</dbReference>
<feature type="transmembrane region" description="Helical" evidence="10">
    <location>
        <begin position="392"/>
        <end position="414"/>
    </location>
</feature>
<dbReference type="GO" id="GO:0015386">
    <property type="term" value="F:potassium:proton antiporter activity"/>
    <property type="evidence" value="ECO:0007669"/>
    <property type="project" value="TreeGrafter"/>
</dbReference>
<feature type="transmembrane region" description="Helical" evidence="10">
    <location>
        <begin position="6"/>
        <end position="24"/>
    </location>
</feature>
<dbReference type="STRING" id="883161.HMPREF9306_00942"/>
<keyword evidence="3" id="KW-1003">Cell membrane</keyword>
<gene>
    <name evidence="12" type="ORF">HMPREF9306_00942</name>
</gene>
<keyword evidence="8 10" id="KW-0472">Membrane</keyword>
<dbReference type="InterPro" id="IPR006153">
    <property type="entry name" value="Cation/H_exchanger_TM"/>
</dbReference>
<keyword evidence="4 10" id="KW-0812">Transmembrane</keyword>
<evidence type="ECO:0000256" key="5">
    <source>
        <dbReference type="ARBA" id="ARBA00022989"/>
    </source>
</evidence>
<evidence type="ECO:0000256" key="9">
    <source>
        <dbReference type="ARBA" id="ARBA00023201"/>
    </source>
</evidence>
<keyword evidence="5 10" id="KW-1133">Transmembrane helix</keyword>
<comment type="caution">
    <text evidence="12">The sequence shown here is derived from an EMBL/GenBank/DDBJ whole genome shotgun (WGS) entry which is preliminary data.</text>
</comment>
<name>S2WL80_9ACTN</name>
<keyword evidence="2" id="KW-0813">Transport</keyword>
<sequence length="685" mass="74461">MHAFELILVLFTIVLVSSILDQLLSRLSLPLVQIAMGVVGALVIGEPFQMTIDSHLFLVIFIAPLLYDESRRVSKRALMRNIVGILSLAIGLVVASVFAVGFALNWISPSIPLAAGLALGAALGPTDAVAVSALSKSTKLTERQTALLSGEALINDASGIVSFQFAVGAAVTGIFSVANAAGAFAASFGGGLLFGVVMGVVVLSILRGVRGIGLESTVFHVTFEILTPFVIFLLAEGIGVSGILAVVAAGLMIALAPNRATAYTARVSLVSHGVWEVIAFILNGIVFVFLGSHLPSVFTHSWEDATNPLSLAGLVLVLTAIVVTLRFVWVLILDWHMMRIGRLLGVHNYRQLLKGALTTTLGGPKGAVTLSIAMTLPVTLTNDAGVPIRDELIFLASGTILCTLLLANFLLPVLSPTESKGQSQERTNQVRTMVLSNLVEALNDNFGTRYPMAVSMLIGRYNHEIAELTMSKDFDAAIRRLRLNLLLKQREWLSDLLAQGKISNVVFESIGQTIDRLIQVANHKYSSRIGLRRVWMRIVHALKEIRAARSQHDEVTTPQQLRDARIALSRRSVDYLNSLEPKPQIPHEAIDYLLGDNQRLLAMLQRSAQYDEAISGKDHQPAKVGIRARRTLAEQLDLMEAEALRLELGCVQQLLEDDLITRAEASELRDEIYLLQMNLSDYSSH</sequence>
<dbReference type="AlphaFoldDB" id="S2WL80"/>
<evidence type="ECO:0000256" key="8">
    <source>
        <dbReference type="ARBA" id="ARBA00023136"/>
    </source>
</evidence>
<evidence type="ECO:0000259" key="11">
    <source>
        <dbReference type="Pfam" id="PF00999"/>
    </source>
</evidence>
<evidence type="ECO:0000256" key="4">
    <source>
        <dbReference type="ARBA" id="ARBA00022692"/>
    </source>
</evidence>
<dbReference type="HOGENOM" id="CLU_005912_6_2_11"/>
<organism evidence="12 13">
    <name type="scientific">Propionimicrobium lymphophilum ACS-093-V-SCH5</name>
    <dbReference type="NCBI Taxonomy" id="883161"/>
    <lineage>
        <taxon>Bacteria</taxon>
        <taxon>Bacillati</taxon>
        <taxon>Actinomycetota</taxon>
        <taxon>Actinomycetes</taxon>
        <taxon>Propionibacteriales</taxon>
        <taxon>Propionibacteriaceae</taxon>
        <taxon>Propionimicrobium</taxon>
    </lineage>
</organism>
<dbReference type="Gene3D" id="6.10.140.1330">
    <property type="match status" value="1"/>
</dbReference>
<reference evidence="12 13" key="1">
    <citation type="submission" date="2013-04" db="EMBL/GenBank/DDBJ databases">
        <title>The Genome Sequence of Propionimicrobium lymphophilum ACS-093-V-SCH5.</title>
        <authorList>
            <consortium name="The Broad Institute Genomics Platform"/>
            <person name="Earl A."/>
            <person name="Ward D."/>
            <person name="Feldgarden M."/>
            <person name="Gevers D."/>
            <person name="Saerens B."/>
            <person name="Vaneechoutte M."/>
            <person name="Walker B."/>
            <person name="Young S."/>
            <person name="Zeng Q."/>
            <person name="Gargeya S."/>
            <person name="Fitzgerald M."/>
            <person name="Haas B."/>
            <person name="Abouelleil A."/>
            <person name="Allen A.W."/>
            <person name="Alvarado L."/>
            <person name="Arachchi H.M."/>
            <person name="Berlin A.M."/>
            <person name="Chapman S.B."/>
            <person name="Gainer-Dewar J."/>
            <person name="Goldberg J."/>
            <person name="Griggs A."/>
            <person name="Gujja S."/>
            <person name="Hansen M."/>
            <person name="Howarth C."/>
            <person name="Imamovic A."/>
            <person name="Ireland A."/>
            <person name="Larimer J."/>
            <person name="McCowan C."/>
            <person name="Murphy C."/>
            <person name="Pearson M."/>
            <person name="Poon T.W."/>
            <person name="Priest M."/>
            <person name="Roberts A."/>
            <person name="Saif S."/>
            <person name="Shea T."/>
            <person name="Sisk P."/>
            <person name="Sykes S."/>
            <person name="Wortman J."/>
            <person name="Nusbaum C."/>
            <person name="Birren B."/>
        </authorList>
    </citation>
    <scope>NUCLEOTIDE SEQUENCE [LARGE SCALE GENOMIC DNA]</scope>
    <source>
        <strain evidence="12 13">ACS-093-V-SCH5</strain>
    </source>
</reference>
<dbReference type="RefSeq" id="WP_016455776.1">
    <property type="nucleotide sequence ID" value="NZ_KE150269.1"/>
</dbReference>
<feature type="transmembrane region" description="Helical" evidence="10">
    <location>
        <begin position="311"/>
        <end position="333"/>
    </location>
</feature>
<protein>
    <submittedName>
        <fullName evidence="12">Na+/H+ antiporter</fullName>
    </submittedName>
</protein>
<evidence type="ECO:0000256" key="1">
    <source>
        <dbReference type="ARBA" id="ARBA00004651"/>
    </source>
</evidence>
<keyword evidence="6" id="KW-0915">Sodium</keyword>
<evidence type="ECO:0000256" key="3">
    <source>
        <dbReference type="ARBA" id="ARBA00022475"/>
    </source>
</evidence>
<evidence type="ECO:0000313" key="12">
    <source>
        <dbReference type="EMBL" id="EPD33402.1"/>
    </source>
</evidence>
<feature type="transmembrane region" description="Helical" evidence="10">
    <location>
        <begin position="154"/>
        <end position="178"/>
    </location>
</feature>
<keyword evidence="9" id="KW-0739">Sodium transport</keyword>
<dbReference type="OrthoDB" id="9809206at2"/>
<evidence type="ECO:0000256" key="6">
    <source>
        <dbReference type="ARBA" id="ARBA00023053"/>
    </source>
</evidence>
<dbReference type="GO" id="GO:0051453">
    <property type="term" value="P:regulation of intracellular pH"/>
    <property type="evidence" value="ECO:0007669"/>
    <property type="project" value="TreeGrafter"/>
</dbReference>
<feature type="transmembrane region" description="Helical" evidence="10">
    <location>
        <begin position="184"/>
        <end position="206"/>
    </location>
</feature>
<dbReference type="InterPro" id="IPR018422">
    <property type="entry name" value="Cation/H_exchanger_CPA1"/>
</dbReference>
<evidence type="ECO:0000256" key="7">
    <source>
        <dbReference type="ARBA" id="ARBA00023065"/>
    </source>
</evidence>
<dbReference type="GO" id="GO:0005886">
    <property type="term" value="C:plasma membrane"/>
    <property type="evidence" value="ECO:0007669"/>
    <property type="project" value="UniProtKB-SubCell"/>
</dbReference>
<evidence type="ECO:0000256" key="2">
    <source>
        <dbReference type="ARBA" id="ARBA00022448"/>
    </source>
</evidence>
<dbReference type="PATRIC" id="fig|883161.3.peg.938"/>
<dbReference type="EMBL" id="AGZR01000005">
    <property type="protein sequence ID" value="EPD33402.1"/>
    <property type="molecule type" value="Genomic_DNA"/>
</dbReference>
<proteinExistence type="predicted"/>
<dbReference type="Proteomes" id="UP000014417">
    <property type="component" value="Unassembled WGS sequence"/>
</dbReference>
<evidence type="ECO:0000256" key="10">
    <source>
        <dbReference type="SAM" id="Phobius"/>
    </source>
</evidence>
<keyword evidence="13" id="KW-1185">Reference proteome</keyword>
<feature type="domain" description="Cation/H+ exchanger transmembrane" evidence="11">
    <location>
        <begin position="15"/>
        <end position="411"/>
    </location>
</feature>
<dbReference type="GO" id="GO:0015385">
    <property type="term" value="F:sodium:proton antiporter activity"/>
    <property type="evidence" value="ECO:0007669"/>
    <property type="project" value="InterPro"/>
</dbReference>
<feature type="transmembrane region" description="Helical" evidence="10">
    <location>
        <begin position="82"/>
        <end position="107"/>
    </location>
</feature>